<proteinExistence type="predicted"/>
<dbReference type="Proteomes" id="UP000269199">
    <property type="component" value="Chromosome"/>
</dbReference>
<organism evidence="1 2">
    <name type="scientific">Herbaspirillum rubrisubalbicans</name>
    <dbReference type="NCBI Taxonomy" id="80842"/>
    <lineage>
        <taxon>Bacteria</taxon>
        <taxon>Pseudomonadati</taxon>
        <taxon>Pseudomonadota</taxon>
        <taxon>Betaproteobacteria</taxon>
        <taxon>Burkholderiales</taxon>
        <taxon>Oxalobacteraceae</taxon>
        <taxon>Herbaspirillum</taxon>
    </lineage>
</organism>
<protein>
    <submittedName>
        <fullName evidence="1">Uncharacterized protein</fullName>
    </submittedName>
</protein>
<dbReference type="EMBL" id="CP024996">
    <property type="protein sequence ID" value="AYR25938.1"/>
    <property type="molecule type" value="Genomic_DNA"/>
</dbReference>
<gene>
    <name evidence="1" type="ORF">RC54_19905</name>
</gene>
<dbReference type="AlphaFoldDB" id="A0AAD0UAS1"/>
<reference evidence="1 2" key="1">
    <citation type="submission" date="2017-11" db="EMBL/GenBank/DDBJ databases">
        <title>Complete genome sequence of Herbaspirillum rubrisubalbicans DSM 11543.</title>
        <authorList>
            <person name="Chen M."/>
            <person name="An Q."/>
        </authorList>
    </citation>
    <scope>NUCLEOTIDE SEQUENCE [LARGE SCALE GENOMIC DNA]</scope>
    <source>
        <strain evidence="1 2">DSM 11543</strain>
    </source>
</reference>
<evidence type="ECO:0000313" key="2">
    <source>
        <dbReference type="Proteomes" id="UP000269199"/>
    </source>
</evidence>
<name>A0AAD0UAS1_9BURK</name>
<evidence type="ECO:0000313" key="1">
    <source>
        <dbReference type="EMBL" id="AYR25938.1"/>
    </source>
</evidence>
<dbReference type="RefSeq" id="WP_061788671.1">
    <property type="nucleotide sequence ID" value="NZ_CP024996.1"/>
</dbReference>
<sequence>MTTPSQPDYEFIPDDFIRAVLYPFAMADYDGTEAIRLSAVPGSDVFDDLPIDLVNEALSAAQEAGLIEAVEERPGAIAMTPLGKKKFLLVRDDFFDDDALAELRDTLAALDLSALRRSSDYRQHQQSCTALAVYPTQPCPQTGRWLARRLEGRQCVIQEGESVPLPDLDAHDAPVLWYLMKT</sequence>
<accession>A0AAD0UAS1</accession>